<organism evidence="7">
    <name type="scientific">Magnetococcus massalia (strain MO-1)</name>
    <dbReference type="NCBI Taxonomy" id="451514"/>
    <lineage>
        <taxon>Bacteria</taxon>
        <taxon>Pseudomonadati</taxon>
        <taxon>Pseudomonadota</taxon>
        <taxon>Magnetococcia</taxon>
        <taxon>Magnetococcales</taxon>
        <taxon>Magnetococcaceae</taxon>
        <taxon>Magnetococcus</taxon>
    </lineage>
</organism>
<evidence type="ECO:0000256" key="1">
    <source>
        <dbReference type="ARBA" id="ARBA00022448"/>
    </source>
</evidence>
<gene>
    <name evidence="7" type="ORF">MAGMO_2729</name>
</gene>
<proteinExistence type="predicted"/>
<dbReference type="Gene3D" id="2.60.40.1190">
    <property type="match status" value="1"/>
</dbReference>
<reference evidence="7" key="1">
    <citation type="submission" date="2015-04" db="EMBL/GenBank/DDBJ databases">
        <authorList>
            <person name="Syromyatnikov M.Y."/>
            <person name="Popov V.N."/>
        </authorList>
    </citation>
    <scope>NUCLEOTIDE SEQUENCE</scope>
    <source>
        <strain evidence="7">MO-1</strain>
    </source>
</reference>
<keyword evidence="3" id="KW-0479">Metal-binding</keyword>
<evidence type="ECO:0000313" key="7">
    <source>
        <dbReference type="EMBL" id="CRH06881.1"/>
    </source>
</evidence>
<evidence type="ECO:0000256" key="2">
    <source>
        <dbReference type="ARBA" id="ARBA00022617"/>
    </source>
</evidence>
<keyword evidence="1" id="KW-0813">Transport</keyword>
<dbReference type="InterPro" id="IPR019020">
    <property type="entry name" value="Cyt-c552/DMSO_Rdtase_haem-bd"/>
</dbReference>
<dbReference type="AlphaFoldDB" id="A0A1S7LM04"/>
<keyword evidence="2" id="KW-0349">Heme</keyword>
<evidence type="ECO:0000256" key="4">
    <source>
        <dbReference type="ARBA" id="ARBA00022982"/>
    </source>
</evidence>
<feature type="domain" description="Cytochrome c-552/DMSO reductase-like haem-binding" evidence="6">
    <location>
        <begin position="35"/>
        <end position="234"/>
    </location>
</feature>
<keyword evidence="4" id="KW-0249">Electron transport</keyword>
<dbReference type="EMBL" id="LO017727">
    <property type="protein sequence ID" value="CRH06881.1"/>
    <property type="molecule type" value="Genomic_DNA"/>
</dbReference>
<accession>A0A1S7LM04</accession>
<dbReference type="Pfam" id="PF09459">
    <property type="entry name" value="EB_dh"/>
    <property type="match status" value="1"/>
</dbReference>
<name>A0A1S7LM04_MAGMO</name>
<keyword evidence="5" id="KW-0408">Iron</keyword>
<dbReference type="GO" id="GO:0020037">
    <property type="term" value="F:heme binding"/>
    <property type="evidence" value="ECO:0007669"/>
    <property type="project" value="InterPro"/>
</dbReference>
<dbReference type="GO" id="GO:0046872">
    <property type="term" value="F:metal ion binding"/>
    <property type="evidence" value="ECO:0007669"/>
    <property type="project" value="UniProtKB-KW"/>
</dbReference>
<evidence type="ECO:0000256" key="5">
    <source>
        <dbReference type="ARBA" id="ARBA00023004"/>
    </source>
</evidence>
<evidence type="ECO:0000259" key="6">
    <source>
        <dbReference type="Pfam" id="PF09459"/>
    </source>
</evidence>
<evidence type="ECO:0000256" key="3">
    <source>
        <dbReference type="ARBA" id="ARBA00022723"/>
    </source>
</evidence>
<dbReference type="SUPFAM" id="SSF49344">
    <property type="entry name" value="CBD9-like"/>
    <property type="match status" value="1"/>
</dbReference>
<protein>
    <recommendedName>
        <fullName evidence="6">Cytochrome c-552/DMSO reductase-like haem-binding domain-containing protein</fullName>
    </recommendedName>
</protein>
<sequence>MVASYQQEPITLDGKPLEASWQKSLPVIIHDPIANIDISLRAQHDGERLYLLASFADPQPNRAHKTLYWQKQERRYLPGPEREDVFVVKWNMDPLPTNLSIRGGDPHVADIWYWKAHRTDHAGFADDKRHIYAARPMPKAKPVLSLSGRTYYLQRPADRGRAAYQTTAFATKREDRELMYELQPPLGSRADVQAKGYWHNGQWQVEFARKLNTGHSDDLQMQQGGRYSFGISRYEVAAKKINPELQQPLYGAGDIASMHSLFIMPSP</sequence>